<dbReference type="InterPro" id="IPR036291">
    <property type="entry name" value="NAD(P)-bd_dom_sf"/>
</dbReference>
<keyword evidence="2" id="KW-1185">Reference proteome</keyword>
<dbReference type="PANTHER" id="PTHR43078">
    <property type="entry name" value="UDP-GLUCURONIC ACID DECARBOXYLASE-RELATED"/>
    <property type="match status" value="1"/>
</dbReference>
<comment type="caution">
    <text evidence="1">The sequence shown here is derived from an EMBL/GenBank/DDBJ whole genome shotgun (WGS) entry which is preliminary data.</text>
</comment>
<organism evidence="1 2">
    <name type="scientific">Streptacidiphilus alkalitolerans</name>
    <dbReference type="NCBI Taxonomy" id="3342712"/>
    <lineage>
        <taxon>Bacteria</taxon>
        <taxon>Bacillati</taxon>
        <taxon>Actinomycetota</taxon>
        <taxon>Actinomycetes</taxon>
        <taxon>Kitasatosporales</taxon>
        <taxon>Streptomycetaceae</taxon>
        <taxon>Streptacidiphilus</taxon>
    </lineage>
</organism>
<protein>
    <submittedName>
        <fullName evidence="1">NAD-dependent epimerase/dehydratase family protein</fullName>
    </submittedName>
</protein>
<sequence length="320" mass="34597">MDEGGRVRRAVVTGGAGFVGSHLCDRLREEGAEVVCVDNLLTGSLDNIDGRRDDPGFTLDRRDVSDAFDVPGPVDLVLHLASPASPHDYARHPLETLRAGAHGTQNALELAHRKGARFLLASTSEVYGDPLVHPQVESYWGNVNPVGPRSQYDEAKRYAEALTTAYRSTKGVDTVIVRLFNTYGPRMRPKDGRAVPTFITQALAGEPLTVAGDGAQTRSICYVDDTVSGILAAAVSGQQGPINLGNPVELSVLDLARHVRDLCRSESPIVFVERPGDDPSLRRPDIGLARSVLGWQPVVDFDKGLALTIDWFSRLPVSGR</sequence>
<dbReference type="InterPro" id="IPR001509">
    <property type="entry name" value="Epimerase_deHydtase"/>
</dbReference>
<dbReference type="Proteomes" id="UP001592582">
    <property type="component" value="Unassembled WGS sequence"/>
</dbReference>
<name>A0ABV6VII4_9ACTN</name>
<dbReference type="InterPro" id="IPR044516">
    <property type="entry name" value="UXS-like"/>
</dbReference>
<gene>
    <name evidence="1" type="ORF">ACEZDG_30230</name>
</gene>
<dbReference type="PANTHER" id="PTHR43078:SF6">
    <property type="entry name" value="UDP-GLUCURONIC ACID DECARBOXYLASE 1"/>
    <property type="match status" value="1"/>
</dbReference>
<evidence type="ECO:0000313" key="1">
    <source>
        <dbReference type="EMBL" id="MFC1413547.1"/>
    </source>
</evidence>
<dbReference type="Gene3D" id="3.90.25.10">
    <property type="entry name" value="UDP-galactose 4-epimerase, domain 1"/>
    <property type="match status" value="1"/>
</dbReference>
<dbReference type="EMBL" id="JBHEZX010000017">
    <property type="protein sequence ID" value="MFC1413547.1"/>
    <property type="molecule type" value="Genomic_DNA"/>
</dbReference>
<dbReference type="SUPFAM" id="SSF51735">
    <property type="entry name" value="NAD(P)-binding Rossmann-fold domains"/>
    <property type="match status" value="1"/>
</dbReference>
<proteinExistence type="predicted"/>
<evidence type="ECO:0000313" key="2">
    <source>
        <dbReference type="Proteomes" id="UP001592582"/>
    </source>
</evidence>
<reference evidence="1 2" key="1">
    <citation type="submission" date="2024-09" db="EMBL/GenBank/DDBJ databases">
        <authorList>
            <person name="Lee S.D."/>
        </authorList>
    </citation>
    <scope>NUCLEOTIDE SEQUENCE [LARGE SCALE GENOMIC DNA]</scope>
    <source>
        <strain evidence="1 2">N1-1</strain>
    </source>
</reference>
<accession>A0ABV6VII4</accession>
<dbReference type="Gene3D" id="3.40.50.720">
    <property type="entry name" value="NAD(P)-binding Rossmann-like Domain"/>
    <property type="match status" value="1"/>
</dbReference>
<dbReference type="Pfam" id="PF01370">
    <property type="entry name" value="Epimerase"/>
    <property type="match status" value="1"/>
</dbReference>